<evidence type="ECO:0000256" key="10">
    <source>
        <dbReference type="ARBA" id="ARBA00055929"/>
    </source>
</evidence>
<dbReference type="RefSeq" id="XP_004488517.1">
    <property type="nucleotide sequence ID" value="XM_004488460.3"/>
</dbReference>
<dbReference type="SUPFAM" id="SSF51445">
    <property type="entry name" value="(Trans)glycosidases"/>
    <property type="match status" value="1"/>
</dbReference>
<keyword evidence="11" id="KW-0812">Transmembrane</keyword>
<organism evidence="12 13">
    <name type="scientific">Cicer arietinum</name>
    <name type="common">Chickpea</name>
    <name type="synonym">Garbanzo</name>
    <dbReference type="NCBI Taxonomy" id="3827"/>
    <lineage>
        <taxon>Eukaryota</taxon>
        <taxon>Viridiplantae</taxon>
        <taxon>Streptophyta</taxon>
        <taxon>Embryophyta</taxon>
        <taxon>Tracheophyta</taxon>
        <taxon>Spermatophyta</taxon>
        <taxon>Magnoliopsida</taxon>
        <taxon>eudicotyledons</taxon>
        <taxon>Gunneridae</taxon>
        <taxon>Pentapetalae</taxon>
        <taxon>rosids</taxon>
        <taxon>fabids</taxon>
        <taxon>Fabales</taxon>
        <taxon>Fabaceae</taxon>
        <taxon>Papilionoideae</taxon>
        <taxon>50 kb inversion clade</taxon>
        <taxon>NPAAA clade</taxon>
        <taxon>Hologalegina</taxon>
        <taxon>IRL clade</taxon>
        <taxon>Cicereae</taxon>
        <taxon>Cicer</taxon>
    </lineage>
</organism>
<dbReference type="KEGG" id="cam:101492700"/>
<evidence type="ECO:0000256" key="2">
    <source>
        <dbReference type="ARBA" id="ARBA00009800"/>
    </source>
</evidence>
<dbReference type="AlphaFoldDB" id="A0A1S2XI56"/>
<dbReference type="PANTHER" id="PTHR14363:SF17">
    <property type="entry name" value="HEPARANASE-LIKE PROTEIN 3"/>
    <property type="match status" value="1"/>
</dbReference>
<dbReference type="eggNOG" id="ENOG502QQST">
    <property type="taxonomic scope" value="Eukaryota"/>
</dbReference>
<dbReference type="PaxDb" id="3827-XP_004488517.1"/>
<protein>
    <submittedName>
        <fullName evidence="13">Heparanase-like protein 3</fullName>
    </submittedName>
</protein>
<dbReference type="FunFam" id="3.20.20.80:FF:000023">
    <property type="entry name" value="heparanase-like protein 3"/>
    <property type="match status" value="1"/>
</dbReference>
<evidence type="ECO:0000256" key="3">
    <source>
        <dbReference type="ARBA" id="ARBA00022525"/>
    </source>
</evidence>
<evidence type="ECO:0000256" key="11">
    <source>
        <dbReference type="SAM" id="Phobius"/>
    </source>
</evidence>
<dbReference type="GO" id="GO:0009505">
    <property type="term" value="C:plant-type cell wall"/>
    <property type="evidence" value="ECO:0007669"/>
    <property type="project" value="TreeGrafter"/>
</dbReference>
<reference evidence="13" key="2">
    <citation type="submission" date="2025-08" db="UniProtKB">
        <authorList>
            <consortium name="RefSeq"/>
        </authorList>
    </citation>
    <scope>IDENTIFICATION</scope>
    <source>
        <tissue evidence="13">Etiolated seedlings</tissue>
    </source>
</reference>
<dbReference type="Gene3D" id="3.20.20.80">
    <property type="entry name" value="Glycosidases"/>
    <property type="match status" value="1"/>
</dbReference>
<evidence type="ECO:0000256" key="9">
    <source>
        <dbReference type="ARBA" id="ARBA00023765"/>
    </source>
</evidence>
<keyword evidence="4" id="KW-0732">Signal</keyword>
<dbReference type="GeneID" id="101492700"/>
<evidence type="ECO:0000256" key="5">
    <source>
        <dbReference type="ARBA" id="ARBA00022801"/>
    </source>
</evidence>
<dbReference type="GO" id="GO:0004566">
    <property type="term" value="F:beta-glucuronidase activity"/>
    <property type="evidence" value="ECO:0007669"/>
    <property type="project" value="TreeGrafter"/>
</dbReference>
<evidence type="ECO:0000313" key="13">
    <source>
        <dbReference type="RefSeq" id="XP_004488517.1"/>
    </source>
</evidence>
<dbReference type="InterPro" id="IPR017853">
    <property type="entry name" value="GH"/>
</dbReference>
<sequence>MGYRVQLLGMYYLACFSFVVMSTVSETRDNKTVMKGSVIIDGNSVIGNIDDDFVCATLDWWPPEKCDYGRCSWGLASLLNLDLNNKIFLNAVKAFSPLKLRLGGSLQDKVIYGTEDYNQPCTPFIRKESEMFGFTQGCLPMPRWDELNDFFQKAGAKVVFGLNALTGKSIHSGSATGPWNYTNAESFIQYTVGKNYAIHGWELGNELSGSGVGTSISADQYASDFAALRDIVQNAYRDFDPKPLVIAPGGFFDATWFKEFISKSGKSLDVVTHHIYNLGPGVDEHLVEKILNPSYLDGEKSTFKGLKDILESTATSGTAWVGESGGAYNSGHHMVSDAFVYSFWYLDQLGMSAAYDTKTYCRQSLIGGNYGLLNTTNFLPNPDYYSALLWHRLMGRHVLSTTFSGTNKIRAYAHCAKQSKGITILLINLDNSTNFEVTYSNTKSLWHRKMSDNSKIMKLPLHSSSVTAREEYHLTPQDGNIHSQIMVLNGNVLSINSDGDIPPLEPLYVNSSKPITVAPFSIVFSHIPDAVVPACG</sequence>
<reference evidence="12" key="1">
    <citation type="journal article" date="2013" name="Nat. Biotechnol.">
        <title>Draft genome sequence of chickpea (Cicer arietinum) provides a resource for trait improvement.</title>
        <authorList>
            <person name="Varshney R.K."/>
            <person name="Song C."/>
            <person name="Saxena R.K."/>
            <person name="Azam S."/>
            <person name="Yu S."/>
            <person name="Sharpe A.G."/>
            <person name="Cannon S."/>
            <person name="Baek J."/>
            <person name="Rosen B.D."/>
            <person name="Tar'an B."/>
            <person name="Millan T."/>
            <person name="Zhang X."/>
            <person name="Ramsay L.D."/>
            <person name="Iwata A."/>
            <person name="Wang Y."/>
            <person name="Nelson W."/>
            <person name="Farmer A.D."/>
            <person name="Gaur P.M."/>
            <person name="Soderlund C."/>
            <person name="Penmetsa R.V."/>
            <person name="Xu C."/>
            <person name="Bharti A.K."/>
            <person name="He W."/>
            <person name="Winter P."/>
            <person name="Zhao S."/>
            <person name="Hane J.K."/>
            <person name="Carrasquilla-Garcia N."/>
            <person name="Condie J.A."/>
            <person name="Upadhyaya H.D."/>
            <person name="Luo M.C."/>
            <person name="Thudi M."/>
            <person name="Gowda C.L."/>
            <person name="Singh N.P."/>
            <person name="Lichtenzveig J."/>
            <person name="Gali K.K."/>
            <person name="Rubio J."/>
            <person name="Nadarajan N."/>
            <person name="Dolezel J."/>
            <person name="Bansal K.C."/>
            <person name="Xu X."/>
            <person name="Edwards D."/>
            <person name="Zhang G."/>
            <person name="Kahl G."/>
            <person name="Gil J."/>
            <person name="Singh K.B."/>
            <person name="Datta S.K."/>
            <person name="Jackson S.A."/>
            <person name="Wang J."/>
            <person name="Cook D.R."/>
        </authorList>
    </citation>
    <scope>NUCLEOTIDE SEQUENCE [LARGE SCALE GENOMIC DNA]</scope>
    <source>
        <strain evidence="12">cv. CDC Frontier</strain>
    </source>
</reference>
<dbReference type="OrthoDB" id="726732at2759"/>
<evidence type="ECO:0000256" key="6">
    <source>
        <dbReference type="ARBA" id="ARBA00023136"/>
    </source>
</evidence>
<feature type="transmembrane region" description="Helical" evidence="11">
    <location>
        <begin position="7"/>
        <end position="25"/>
    </location>
</feature>
<keyword evidence="7" id="KW-0325">Glycoprotein</keyword>
<keyword evidence="5" id="KW-0378">Hydrolase</keyword>
<keyword evidence="11" id="KW-1133">Transmembrane helix</keyword>
<name>A0A1S2XI56_CICAR</name>
<evidence type="ECO:0000256" key="1">
    <source>
        <dbReference type="ARBA" id="ARBA00004613"/>
    </source>
</evidence>
<evidence type="ECO:0000313" key="12">
    <source>
        <dbReference type="Proteomes" id="UP000087171"/>
    </source>
</evidence>
<keyword evidence="6 11" id="KW-0472">Membrane</keyword>
<comment type="function">
    <text evidence="10">Endoglycosidase which is a cell surface and extracellular matrix-degrading enzyme. Cleaves heparan sulfate proteoglycans (HSPGs) into heparan sulfate side chains and core proteoglycans.</text>
</comment>
<evidence type="ECO:0000256" key="7">
    <source>
        <dbReference type="ARBA" id="ARBA00023180"/>
    </source>
</evidence>
<comment type="similarity">
    <text evidence="2">Belongs to the glycosyl hydrolase 79 family.</text>
</comment>
<evidence type="ECO:0000256" key="4">
    <source>
        <dbReference type="ARBA" id="ARBA00022729"/>
    </source>
</evidence>
<gene>
    <name evidence="13" type="primary">LOC101492700</name>
</gene>
<dbReference type="InterPro" id="IPR005199">
    <property type="entry name" value="Glyco_hydro_79"/>
</dbReference>
<dbReference type="PANTHER" id="PTHR14363">
    <property type="entry name" value="HEPARANASE-RELATED"/>
    <property type="match status" value="1"/>
</dbReference>
<dbReference type="Pfam" id="PF03662">
    <property type="entry name" value="Glyco_hydro_79n"/>
    <property type="match status" value="1"/>
</dbReference>
<keyword evidence="3" id="KW-0964">Secreted</keyword>
<keyword evidence="8" id="KW-0458">Lysosome</keyword>
<dbReference type="GO" id="GO:0005576">
    <property type="term" value="C:extracellular region"/>
    <property type="evidence" value="ECO:0007669"/>
    <property type="project" value="UniProtKB-SubCell"/>
</dbReference>
<keyword evidence="12" id="KW-1185">Reference proteome</keyword>
<comment type="subcellular location">
    <subcellularLocation>
        <location evidence="9">Lysosome membrane</location>
        <topology evidence="9">Peripheral membrane protein</topology>
    </subcellularLocation>
    <subcellularLocation>
        <location evidence="1">Secreted</location>
    </subcellularLocation>
</comment>
<accession>A0A1S2XI56</accession>
<dbReference type="GO" id="GO:0005765">
    <property type="term" value="C:lysosomal membrane"/>
    <property type="evidence" value="ECO:0007669"/>
    <property type="project" value="UniProtKB-SubCell"/>
</dbReference>
<proteinExistence type="inferred from homology"/>
<dbReference type="Proteomes" id="UP000087171">
    <property type="component" value="Chromosome Ca1"/>
</dbReference>
<evidence type="ECO:0000256" key="8">
    <source>
        <dbReference type="ARBA" id="ARBA00023228"/>
    </source>
</evidence>